<protein>
    <submittedName>
        <fullName evidence="1">Uncharacterized protein</fullName>
    </submittedName>
</protein>
<organism evidence="1 2">
    <name type="scientific">Catharanthus roseus</name>
    <name type="common">Madagascar periwinkle</name>
    <name type="synonym">Vinca rosea</name>
    <dbReference type="NCBI Taxonomy" id="4058"/>
    <lineage>
        <taxon>Eukaryota</taxon>
        <taxon>Viridiplantae</taxon>
        <taxon>Streptophyta</taxon>
        <taxon>Embryophyta</taxon>
        <taxon>Tracheophyta</taxon>
        <taxon>Spermatophyta</taxon>
        <taxon>Magnoliopsida</taxon>
        <taxon>eudicotyledons</taxon>
        <taxon>Gunneridae</taxon>
        <taxon>Pentapetalae</taxon>
        <taxon>asterids</taxon>
        <taxon>lamiids</taxon>
        <taxon>Gentianales</taxon>
        <taxon>Apocynaceae</taxon>
        <taxon>Rauvolfioideae</taxon>
        <taxon>Vinceae</taxon>
        <taxon>Catharanthinae</taxon>
        <taxon>Catharanthus</taxon>
    </lineage>
</organism>
<accession>A0ACC0BMR7</accession>
<gene>
    <name evidence="1" type="ORF">M9H77_14271</name>
</gene>
<proteinExistence type="predicted"/>
<keyword evidence="2" id="KW-1185">Reference proteome</keyword>
<comment type="caution">
    <text evidence="1">The sequence shown here is derived from an EMBL/GenBank/DDBJ whole genome shotgun (WGS) entry which is preliminary data.</text>
</comment>
<evidence type="ECO:0000313" key="1">
    <source>
        <dbReference type="EMBL" id="KAI5673907.1"/>
    </source>
</evidence>
<dbReference type="Proteomes" id="UP001060085">
    <property type="component" value="Linkage Group LG03"/>
</dbReference>
<name>A0ACC0BMR7_CATRO</name>
<evidence type="ECO:0000313" key="2">
    <source>
        <dbReference type="Proteomes" id="UP001060085"/>
    </source>
</evidence>
<sequence length="195" mass="22689">MPPSETLRTFLCTNLVIPYERSEMFFTKLQNVPTLKCQVKNSEYGREHSKLILKLDTLSHLESLRVQYKTFADTAMEFNVCNLEATHLEVLKLDGGIFGETWNVEDEEFQNLKFLRLKTLGIEELNASDNSFPRLKHFVVEKCAYLQEIPPSFVNILTLKIIEVDPHLEISARQIQEEQKDLGNDPELLIPSRYW</sequence>
<dbReference type="EMBL" id="CM044703">
    <property type="protein sequence ID" value="KAI5673907.1"/>
    <property type="molecule type" value="Genomic_DNA"/>
</dbReference>
<reference evidence="2" key="1">
    <citation type="journal article" date="2023" name="Nat. Plants">
        <title>Single-cell RNA sequencing provides a high-resolution roadmap for understanding the multicellular compartmentation of specialized metabolism.</title>
        <authorList>
            <person name="Sun S."/>
            <person name="Shen X."/>
            <person name="Li Y."/>
            <person name="Li Y."/>
            <person name="Wang S."/>
            <person name="Li R."/>
            <person name="Zhang H."/>
            <person name="Shen G."/>
            <person name="Guo B."/>
            <person name="Wei J."/>
            <person name="Xu J."/>
            <person name="St-Pierre B."/>
            <person name="Chen S."/>
            <person name="Sun C."/>
        </authorList>
    </citation>
    <scope>NUCLEOTIDE SEQUENCE [LARGE SCALE GENOMIC DNA]</scope>
</reference>